<protein>
    <submittedName>
        <fullName evidence="1">Non-LTR reverse transcriptase</fullName>
    </submittedName>
</protein>
<keyword evidence="1" id="KW-0695">RNA-directed DNA polymerase</keyword>
<sequence length="338" mass="39092">MDSKLGCNPSYMWRSILWGREGIEVGSRWRIGDGKNVSIYHHRWLPRPSTFKPFSPPLLPSQSKIAILIDENGCWKEHLIRNNFLEDDADQILKLPLPKKPLEDQLVWSYDKRDQYQVTSGYYVALRLKLKDLPSSSSPNIGWWKFFWNLSLPSKIKLFYWRAFSNILSTYLNLHQRKIPVAPSCPCCGFAYEDQYLALVGCQLAKKVWKRTRFYSCLKILVSMEFSNLSIHLSSAFTKDEFEEWVVLCWSIWLARNHLIFCYTISEPLAIVARAANAVNSYRDNVLQRGTNKSINPKTPSPGWQSPPLPWYKVNINAAVSSKEARAGEGYWVGSSYH</sequence>
<evidence type="ECO:0000313" key="2">
    <source>
        <dbReference type="Proteomes" id="UP000829398"/>
    </source>
</evidence>
<keyword evidence="2" id="KW-1185">Reference proteome</keyword>
<dbReference type="EMBL" id="CM039172">
    <property type="protein sequence ID" value="KAH9781421.1"/>
    <property type="molecule type" value="Genomic_DNA"/>
</dbReference>
<accession>A0ACB8M704</accession>
<keyword evidence="1" id="KW-0808">Transferase</keyword>
<gene>
    <name evidence="1" type="ORF">KPL71_008463</name>
</gene>
<keyword evidence="1" id="KW-0548">Nucleotidyltransferase</keyword>
<proteinExistence type="predicted"/>
<dbReference type="Proteomes" id="UP000829398">
    <property type="component" value="Chromosome 3"/>
</dbReference>
<organism evidence="1 2">
    <name type="scientific">Citrus sinensis</name>
    <name type="common">Sweet orange</name>
    <name type="synonym">Citrus aurantium var. sinensis</name>
    <dbReference type="NCBI Taxonomy" id="2711"/>
    <lineage>
        <taxon>Eukaryota</taxon>
        <taxon>Viridiplantae</taxon>
        <taxon>Streptophyta</taxon>
        <taxon>Embryophyta</taxon>
        <taxon>Tracheophyta</taxon>
        <taxon>Spermatophyta</taxon>
        <taxon>Magnoliopsida</taxon>
        <taxon>eudicotyledons</taxon>
        <taxon>Gunneridae</taxon>
        <taxon>Pentapetalae</taxon>
        <taxon>rosids</taxon>
        <taxon>malvids</taxon>
        <taxon>Sapindales</taxon>
        <taxon>Rutaceae</taxon>
        <taxon>Aurantioideae</taxon>
        <taxon>Citrus</taxon>
    </lineage>
</organism>
<name>A0ACB8M704_CITSI</name>
<reference evidence="2" key="1">
    <citation type="journal article" date="2023" name="Hortic. Res.">
        <title>A chromosome-level phased genome enabling allele-level studies in sweet orange: a case study on citrus Huanglongbing tolerance.</title>
        <authorList>
            <person name="Wu B."/>
            <person name="Yu Q."/>
            <person name="Deng Z."/>
            <person name="Duan Y."/>
            <person name="Luo F."/>
            <person name="Gmitter F. Jr."/>
        </authorList>
    </citation>
    <scope>NUCLEOTIDE SEQUENCE [LARGE SCALE GENOMIC DNA]</scope>
    <source>
        <strain evidence="2">cv. Valencia</strain>
    </source>
</reference>
<evidence type="ECO:0000313" key="1">
    <source>
        <dbReference type="EMBL" id="KAH9781421.1"/>
    </source>
</evidence>
<comment type="caution">
    <text evidence="1">The sequence shown here is derived from an EMBL/GenBank/DDBJ whole genome shotgun (WGS) entry which is preliminary data.</text>
</comment>